<feature type="repeat" description="PPR" evidence="2">
    <location>
        <begin position="1237"/>
        <end position="1271"/>
    </location>
</feature>
<dbReference type="GO" id="GO:0016746">
    <property type="term" value="F:acyltransferase activity"/>
    <property type="evidence" value="ECO:0007669"/>
    <property type="project" value="InterPro"/>
</dbReference>
<dbReference type="Gene3D" id="3.30.559.10">
    <property type="entry name" value="Chloramphenicol acetyltransferase-like domain"/>
    <property type="match status" value="1"/>
</dbReference>
<dbReference type="PROSITE" id="PS51375">
    <property type="entry name" value="PPR"/>
    <property type="match status" value="13"/>
</dbReference>
<evidence type="ECO:0000256" key="1">
    <source>
        <dbReference type="ARBA" id="ARBA00022737"/>
    </source>
</evidence>
<dbReference type="InterPro" id="IPR023213">
    <property type="entry name" value="CAT-like_dom_sf"/>
</dbReference>
<accession>A0AAQ3N0B2</accession>
<feature type="repeat" description="PPR" evidence="2">
    <location>
        <begin position="328"/>
        <end position="362"/>
    </location>
</feature>
<feature type="repeat" description="PPR" evidence="2">
    <location>
        <begin position="1202"/>
        <end position="1236"/>
    </location>
</feature>
<dbReference type="SUPFAM" id="SSF52777">
    <property type="entry name" value="CoA-dependent acyltransferases"/>
    <property type="match status" value="1"/>
</dbReference>
<dbReference type="NCBIfam" id="TIGR00756">
    <property type="entry name" value="PPR"/>
    <property type="match status" value="13"/>
</dbReference>
<dbReference type="PANTHER" id="PTHR47942:SF48">
    <property type="entry name" value="OS05G0355200 PROTEIN"/>
    <property type="match status" value="1"/>
</dbReference>
<proteinExistence type="predicted"/>
<feature type="repeat" description="PPR" evidence="2">
    <location>
        <begin position="258"/>
        <end position="292"/>
    </location>
</feature>
<evidence type="ECO:0000313" key="5">
    <source>
        <dbReference type="Proteomes" id="UP001374535"/>
    </source>
</evidence>
<evidence type="ECO:0000313" key="4">
    <source>
        <dbReference type="EMBL" id="WVZ00217.1"/>
    </source>
</evidence>
<name>A0AAQ3N0B2_VIGMU</name>
<dbReference type="Proteomes" id="UP001374535">
    <property type="component" value="Chromosome 8"/>
</dbReference>
<sequence length="1491" mass="167494">MASPMSFRSFLFLTRFIKPHHRPHLSIRGSPLSSLHAPSCSPHIDERLVLDQISHLFPIPTSKSQNPFSKPLEPPQPDAKPVDAFLPAEDKLRGVFLQKLKGKAAIETALSNVGADVDVSVLGKVLDNGNLSGESMVTFFNWAIKQPGVPNDVGSYHVIVKALGRRKFFVFMMGVLCDMRKSGIDGDLLMLSIVIDSFVRAGHVSKAIQIFGSLDDLGVRRDTDTEALNVLLSCLCHRSHVGAANSVLNSVKGKVCFDVGTYNVVAGGWSKIGKVGEVERIMREMEADGVAPDCRTFGFLMESLGRVGRMDEAVEVFCGMREKNCQPDTAAYNAMIFNFVSVGDFEECMKYYNRMLSDNCEPDLDTFDRIITAFLRVRKVADALQMFDEMLNRGVVPSIGTITTFIKRLCSYGPPYAALVIYKKARKSGCVISMEAYKILLMRLSEVGKCGTLLSIWEEMQECGYNSDLEVYEYIISGLCNVGQLENAVLVMEEALGKRFCPRRLVYSKLSNKLLATKKTEMAYKLFLKIKHARSLENARNYWRGNGKVSKPSVPTHLEIAYLLVLLLESWRKRKMTVPLSSIKGTGNVGLIVKADIEDFLASSQVSAFSKAMGATDAALDYINIPLSDTEASPLLLSKQTIPHYYSRVDACVDKLMSVWSKLNSLREASGGSRKSVNDLVIKAAALALRKVPQYNSSWANDYTRQYNNVNVNVAVQTDNGLFVPVIRVSNGLILVFEIQLQPIFQSQLDDSLSSPHNNKNILQDSTFDILPPTPHAFSTATFALSIGDDYRKEEESNSLSLSRLLRASPNCTFHRSRCQISLLLPHPSPLLAFQKNLLIPRLGSFSALSLSPFHHEKFQFLNNGRTFSSDADSGLEEDCDGRGFSGESCVDLDEVRRVCKVIDELFALDRNMEAVLDECGVQLSHDLVVEVLQRFKHARKPAFRFFCWAGKRPGFAHDSRTYNCMMSVLGRTRQFETMVGLLEEMGEKGLLTMETFSIAIKAFAEAKQRKKAVGIFDLMKKHGFKVGVDVINFLLESLGAGKLGKEAQAVFEKLRDRFTPNLQTYTILLSGWCRLKNLLEAGRVWNEMIDGGFKPDIVAHNVMIEGLLKCKKKSDAIKLFEIMKAKGPSPNVRSYTIIIQDFCKQKMTREAIEYFDEMVDRGCQPDVALYTCLITGFGRQKKMDMVYNLLKEMRERGCSPDGRTYNALIKLMTSQHMPDDAVRIYKKMIQSGIEPTVHSYNMIMKSYFVTKNYEMGHVIWDEMHQKGCCPDDNSYAVLIGGLIRQDRSGDACRYLEEMLEKGMKAPQLDYNKFASDISKTGNTVILEELARKMNFVVDYRRRCTVDDNTNWIQRLDDSGGTGGEEESRTGVDVGGFEDQGVRNLRCYLFAYFSRSYSMKADISLQFTTSSALFGLFPLDFETLFHANINLSAFSTFVSDNTEILRKWFTGLSKDQQKLLFDTSVKLHQILIELYQASVKLLQILTSYIRH</sequence>
<gene>
    <name evidence="4" type="ORF">V8G54_026286</name>
</gene>
<dbReference type="SUPFAM" id="SSF81901">
    <property type="entry name" value="HCP-like"/>
    <property type="match status" value="1"/>
</dbReference>
<feature type="repeat" description="PPR" evidence="2">
    <location>
        <begin position="1097"/>
        <end position="1131"/>
    </location>
</feature>
<feature type="repeat" description="PPR" evidence="2">
    <location>
        <begin position="363"/>
        <end position="397"/>
    </location>
</feature>
<protein>
    <recommendedName>
        <fullName evidence="3">2-oxoacid dehydrogenase acyltransferase catalytic domain-containing protein</fullName>
    </recommendedName>
</protein>
<organism evidence="4 5">
    <name type="scientific">Vigna mungo</name>
    <name type="common">Black gram</name>
    <name type="synonym">Phaseolus mungo</name>
    <dbReference type="NCBI Taxonomy" id="3915"/>
    <lineage>
        <taxon>Eukaryota</taxon>
        <taxon>Viridiplantae</taxon>
        <taxon>Streptophyta</taxon>
        <taxon>Embryophyta</taxon>
        <taxon>Tracheophyta</taxon>
        <taxon>Spermatophyta</taxon>
        <taxon>Magnoliopsida</taxon>
        <taxon>eudicotyledons</taxon>
        <taxon>Gunneridae</taxon>
        <taxon>Pentapetalae</taxon>
        <taxon>rosids</taxon>
        <taxon>fabids</taxon>
        <taxon>Fabales</taxon>
        <taxon>Fabaceae</taxon>
        <taxon>Papilionoideae</taxon>
        <taxon>50 kb inversion clade</taxon>
        <taxon>NPAAA clade</taxon>
        <taxon>indigoferoid/millettioid clade</taxon>
        <taxon>Phaseoleae</taxon>
        <taxon>Vigna</taxon>
    </lineage>
</organism>
<dbReference type="InterPro" id="IPR011990">
    <property type="entry name" value="TPR-like_helical_dom_sf"/>
</dbReference>
<dbReference type="Pfam" id="PF13812">
    <property type="entry name" value="PPR_3"/>
    <property type="match status" value="1"/>
</dbReference>
<dbReference type="Pfam" id="PF00198">
    <property type="entry name" value="2-oxoacid_dh"/>
    <property type="match status" value="1"/>
</dbReference>
<evidence type="ECO:0000259" key="3">
    <source>
        <dbReference type="Pfam" id="PF00198"/>
    </source>
</evidence>
<evidence type="ECO:0000256" key="2">
    <source>
        <dbReference type="PROSITE-ProRule" id="PRU00708"/>
    </source>
</evidence>
<keyword evidence="1" id="KW-0677">Repeat</keyword>
<dbReference type="Pfam" id="PF01535">
    <property type="entry name" value="PPR"/>
    <property type="match status" value="4"/>
</dbReference>
<feature type="repeat" description="PPR" evidence="2">
    <location>
        <begin position="959"/>
        <end position="993"/>
    </location>
</feature>
<reference evidence="4 5" key="1">
    <citation type="journal article" date="2023" name="Life. Sci Alliance">
        <title>Evolutionary insights into 3D genome organization and epigenetic landscape of Vigna mungo.</title>
        <authorList>
            <person name="Junaid A."/>
            <person name="Singh B."/>
            <person name="Bhatia S."/>
        </authorList>
    </citation>
    <scope>NUCLEOTIDE SEQUENCE [LARGE SCALE GENOMIC DNA]</scope>
    <source>
        <strain evidence="4">Urdbean</strain>
    </source>
</reference>
<dbReference type="Pfam" id="PF13041">
    <property type="entry name" value="PPR_2"/>
    <property type="match status" value="4"/>
</dbReference>
<keyword evidence="5" id="KW-1185">Reference proteome</keyword>
<dbReference type="InterPro" id="IPR051222">
    <property type="entry name" value="PPR/CCM1_RNA-binding"/>
</dbReference>
<feature type="repeat" description="PPR" evidence="2">
    <location>
        <begin position="1132"/>
        <end position="1166"/>
    </location>
</feature>
<feature type="repeat" description="PPR" evidence="2">
    <location>
        <begin position="1167"/>
        <end position="1201"/>
    </location>
</feature>
<dbReference type="InterPro" id="IPR002885">
    <property type="entry name" value="PPR_rpt"/>
</dbReference>
<feature type="repeat" description="PPR" evidence="2">
    <location>
        <begin position="468"/>
        <end position="502"/>
    </location>
</feature>
<dbReference type="EMBL" id="CP144693">
    <property type="protein sequence ID" value="WVZ00217.1"/>
    <property type="molecule type" value="Genomic_DNA"/>
</dbReference>
<feature type="repeat" description="PPR" evidence="2">
    <location>
        <begin position="293"/>
        <end position="327"/>
    </location>
</feature>
<feature type="repeat" description="PPR" evidence="2">
    <location>
        <begin position="1272"/>
        <end position="1306"/>
    </location>
</feature>
<feature type="domain" description="2-oxoacid dehydrogenase acyltransferase catalytic" evidence="3">
    <location>
        <begin position="631"/>
        <end position="731"/>
    </location>
</feature>
<feature type="repeat" description="PPR" evidence="2">
    <location>
        <begin position="1062"/>
        <end position="1096"/>
    </location>
</feature>
<dbReference type="InterPro" id="IPR001078">
    <property type="entry name" value="2-oxoacid_DH_actylTfrase"/>
</dbReference>
<dbReference type="PANTHER" id="PTHR47942">
    <property type="entry name" value="TETRATRICOPEPTIDE REPEAT (TPR)-LIKE SUPERFAMILY PROTEIN-RELATED"/>
    <property type="match status" value="1"/>
</dbReference>
<dbReference type="Gene3D" id="1.25.40.10">
    <property type="entry name" value="Tetratricopeptide repeat domain"/>
    <property type="match status" value="8"/>
</dbReference>